<dbReference type="SUPFAM" id="SSF49785">
    <property type="entry name" value="Galactose-binding domain-like"/>
    <property type="match status" value="5"/>
</dbReference>
<proteinExistence type="predicted"/>
<dbReference type="Proteomes" id="UP000307378">
    <property type="component" value="Unassembled WGS sequence"/>
</dbReference>
<feature type="domain" description="F5/8 type C" evidence="1">
    <location>
        <begin position="1234"/>
        <end position="1340"/>
    </location>
</feature>
<organism evidence="2 3">
    <name type="scientific">Rhizobium rosettiformans W3</name>
    <dbReference type="NCBI Taxonomy" id="538378"/>
    <lineage>
        <taxon>Bacteria</taxon>
        <taxon>Pseudomonadati</taxon>
        <taxon>Pseudomonadota</taxon>
        <taxon>Alphaproteobacteria</taxon>
        <taxon>Hyphomicrobiales</taxon>
        <taxon>Rhizobiaceae</taxon>
        <taxon>Rhizobium/Agrobacterium group</taxon>
        <taxon>Rhizobium</taxon>
    </lineage>
</organism>
<dbReference type="InterPro" id="IPR008979">
    <property type="entry name" value="Galactose-bd-like_sf"/>
</dbReference>
<feature type="domain" description="F5/8 type C" evidence="1">
    <location>
        <begin position="157"/>
        <end position="253"/>
    </location>
</feature>
<comment type="caution">
    <text evidence="2">The sequence shown here is derived from an EMBL/GenBank/DDBJ whole genome shotgun (WGS) entry which is preliminary data.</text>
</comment>
<evidence type="ECO:0000313" key="2">
    <source>
        <dbReference type="EMBL" id="THV32953.1"/>
    </source>
</evidence>
<accession>A0A4S8PPJ9</accession>
<gene>
    <name evidence="2" type="ORF">FAA86_18860</name>
</gene>
<dbReference type="EMBL" id="STGU01000012">
    <property type="protein sequence ID" value="THV32953.1"/>
    <property type="molecule type" value="Genomic_DNA"/>
</dbReference>
<reference evidence="2 3" key="1">
    <citation type="submission" date="2019-04" db="EMBL/GenBank/DDBJ databases">
        <title>genome sequence of strain W3.</title>
        <authorList>
            <person name="Gao J."/>
            <person name="Sun J."/>
        </authorList>
    </citation>
    <scope>NUCLEOTIDE SEQUENCE [LARGE SCALE GENOMIC DNA]</scope>
    <source>
        <strain evidence="2 3">W3</strain>
    </source>
</reference>
<dbReference type="Gene3D" id="2.60.120.260">
    <property type="entry name" value="Galactose-binding domain-like"/>
    <property type="match status" value="6"/>
</dbReference>
<sequence length="1510" mass="161302">MALSPILKIPLLATSQAAKETTVNTMVAYLERAMNDAVDIDLQNGSLALTETDFNRYMMFSMQNVAVGSTLTVPATKRLFVVDNRGNVNPLTVSIGPDSKEVARDALVIFHSSPTRLTYVSNSAWTGYDDAMPSEEPNGKHTFWRVKFLTGKSSNSAVVGDLIMRDTLTGDQLATGGTAIGSGGTLANAFDNTLTTFWQSQSENLSNGNTWIGYQFAQPVAITNLEIKQAVPGSTDRRPQSGVVEFSDDGLTWYESWAFSGLVWAASTADTKRLVHPRYQKVYDSLGDLEDTDFLAQPPQEGMVLTYNSVTQKWEPKAATDSDDSLTHRFWRIFVLESNDGNNTYIHNLEFRNIAGVPQQATGGVAIRGGSSGTAANAFDGDDATFMALNPHENNYIGYDFLSPVTVREVAIRIGSVASRSPKVFRIEWSDNGTSWNVAGLETKTDWVADETYLVTPTSNFQELPDGGAQGQLLAKNSSADGDVAWVDAPVSLPAGGTEGQVLQRDVNGEAIWGDVEAGGLGAGYRGAWGGVVPITFEDGVIPAKFVFDAPGAAIVNESDPSALSTKSLRFRSIPDNGLTYFFFTETFPEDGTYTVRYRTSGEAPDRFIVSLDGVEQFNDGGVTNTYKQATFAVTAGSHTLRFAYDKDGSIAQGDDTIFISQLTFTSATARPYEAGDTVDYQDDLWMCVITGTTDEPGATEAWRNLTSGGGSASYPDFVGNAGRVLAVNADETGVEWVTMTGGAPSSLHAANQWRILIETNGGDARTGLGELEMRVLPGGDNVATGGTPEVSSSFMGDAAAVFDGDTANTWLAADVADEWVSYTFDQAVTIREVALTTVAEEGFGAATAPKNFKVQYFDPETFSWADEWTVTDATFTGDSETQVFANPAPVYNFETIQAVVKTEDATLTLSDIGKIVRFKNLAPATFTIPTQAAAAIPVGTLIDVLADSDQDLTFAAQDGVTLNYSGGLSISGPAVKVTLLKVGTNEWDVIKSGGAGGGEVPDGGTLSFRFWRLAVYENNGDSAYLAMAGLDFLDEDGASLRTGGSAFASNSSSDGNKQPANAFGPWTSDSDYYWTTQANPVYPIYIGWEFPEAVSVRGMTMTGVRLAERNAKVFWIECSNDGVEYTTVEKFGPETNWALGGTDTRSFVVPAVVQDNTIPMMFGNEGKVLAVNATATGFEFIDGGAGGASYPSFTGNAGKQLTVNTTEDGVVWATVGGFTELHTEWRVLFLANGGDSRVGISEMEMRQDPEGPDECVGGTVTVSSSFAGNAATTVDGDLTNYWLADSATNEWVAYAFANPVEINEVMLASTSQPAYAVACGPRDFDVQYKSESTGEWTTYFAVRDNTYTAYSEPKVFTNENYSSGNNGRLRDASDVNLDGLLDGDTLRYNSASGKWIPYKLQKEFATFLGGNTQAGELVFRHAVTKSFVLPVGLLGSVINAGTAASAETVFTIKRNDAVIGTVTFVAGSTVGAVSFATAVVFASGDIFQIVAPTTPDQALADISFSIIAS</sequence>
<evidence type="ECO:0000313" key="3">
    <source>
        <dbReference type="Proteomes" id="UP000307378"/>
    </source>
</evidence>
<dbReference type="PROSITE" id="PS50022">
    <property type="entry name" value="FA58C_3"/>
    <property type="match status" value="3"/>
</dbReference>
<protein>
    <recommendedName>
        <fullName evidence="1">F5/8 type C domain-containing protein</fullName>
    </recommendedName>
</protein>
<dbReference type="RefSeq" id="WP_136542659.1">
    <property type="nucleotide sequence ID" value="NZ_STGU01000012.1"/>
</dbReference>
<dbReference type="InterPro" id="IPR000421">
    <property type="entry name" value="FA58C"/>
</dbReference>
<feature type="domain" description="F5/8 type C" evidence="1">
    <location>
        <begin position="764"/>
        <end position="881"/>
    </location>
</feature>
<evidence type="ECO:0000259" key="1">
    <source>
        <dbReference type="PROSITE" id="PS50022"/>
    </source>
</evidence>
<name>A0A4S8PPJ9_9HYPH</name>